<organism evidence="2 3">
    <name type="scientific">Colletotrichum plurivorum</name>
    <dbReference type="NCBI Taxonomy" id="2175906"/>
    <lineage>
        <taxon>Eukaryota</taxon>
        <taxon>Fungi</taxon>
        <taxon>Dikarya</taxon>
        <taxon>Ascomycota</taxon>
        <taxon>Pezizomycotina</taxon>
        <taxon>Sordariomycetes</taxon>
        <taxon>Hypocreomycetidae</taxon>
        <taxon>Glomerellales</taxon>
        <taxon>Glomerellaceae</taxon>
        <taxon>Colletotrichum</taxon>
        <taxon>Colletotrichum orchidearum species complex</taxon>
    </lineage>
</organism>
<dbReference type="Proteomes" id="UP000654918">
    <property type="component" value="Unassembled WGS sequence"/>
</dbReference>
<keyword evidence="3" id="KW-1185">Reference proteome</keyword>
<dbReference type="AlphaFoldDB" id="A0A8H6KPS3"/>
<feature type="compositionally biased region" description="Polar residues" evidence="1">
    <location>
        <begin position="50"/>
        <end position="59"/>
    </location>
</feature>
<protein>
    <submittedName>
        <fullName evidence="2">Uncharacterized protein</fullName>
    </submittedName>
</protein>
<dbReference type="EMBL" id="WIGO01000046">
    <property type="protein sequence ID" value="KAF6834686.1"/>
    <property type="molecule type" value="Genomic_DNA"/>
</dbReference>
<evidence type="ECO:0000256" key="1">
    <source>
        <dbReference type="SAM" id="MobiDB-lite"/>
    </source>
</evidence>
<evidence type="ECO:0000313" key="2">
    <source>
        <dbReference type="EMBL" id="KAF6834686.1"/>
    </source>
</evidence>
<evidence type="ECO:0000313" key="3">
    <source>
        <dbReference type="Proteomes" id="UP000654918"/>
    </source>
</evidence>
<sequence>MARLKTSFWGEGLGILTAAGTRSLRAFKGVILTAPNACLTSRKKKPGADGSSSTRLSDQRYSIKVHALAGTGNKTARHPAPASVPIGSITPGHGIHPMLSLRGSPEEGGRAGHRARSPRAGRNPGVHGCGIEAVPAAAVPPRIREPTYTYPGPSPGNTARPAHITANSTRVRGRRRAIKYLRNRTGARWRTRVVAPRPSRPRAAVRRLTVRMPADLQFTQYLARVRFERTQ</sequence>
<accession>A0A8H6KPS3</accession>
<comment type="caution">
    <text evidence="2">The sequence shown here is derived from an EMBL/GenBank/DDBJ whole genome shotgun (WGS) entry which is preliminary data.</text>
</comment>
<feature type="region of interest" description="Disordered" evidence="1">
    <location>
        <begin position="103"/>
        <end position="128"/>
    </location>
</feature>
<gene>
    <name evidence="2" type="ORF">CPLU01_04780</name>
</gene>
<name>A0A8H6KPS3_9PEZI</name>
<feature type="region of interest" description="Disordered" evidence="1">
    <location>
        <begin position="40"/>
        <end position="59"/>
    </location>
</feature>
<reference evidence="2" key="1">
    <citation type="journal article" date="2020" name="Phytopathology">
        <title>Genome Sequence Resources of Colletotrichum truncatum, C. plurivorum, C. musicola, and C. sojae: Four Species Pathogenic to Soybean (Glycine max).</title>
        <authorList>
            <person name="Rogerio F."/>
            <person name="Boufleur T.R."/>
            <person name="Ciampi-Guillardi M."/>
            <person name="Sukno S.A."/>
            <person name="Thon M.R."/>
            <person name="Massola Junior N.S."/>
            <person name="Baroncelli R."/>
        </authorList>
    </citation>
    <scope>NUCLEOTIDE SEQUENCE</scope>
    <source>
        <strain evidence="2">LFN00145</strain>
    </source>
</reference>
<proteinExistence type="predicted"/>